<evidence type="ECO:0000256" key="1">
    <source>
        <dbReference type="SAM" id="MobiDB-lite"/>
    </source>
</evidence>
<dbReference type="Gene3D" id="1.10.10.10">
    <property type="entry name" value="Winged helix-like DNA-binding domain superfamily/Winged helix DNA-binding domain"/>
    <property type="match status" value="1"/>
</dbReference>
<name>A0A4T2BXT4_9MICO</name>
<dbReference type="OrthoDB" id="4471357at2"/>
<evidence type="ECO:0000313" key="3">
    <source>
        <dbReference type="EMBL" id="TIH34626.1"/>
    </source>
</evidence>
<accession>A0A4T2BXT4</accession>
<organism evidence="3 4">
    <name type="scientific">Subtercola vilae</name>
    <dbReference type="NCBI Taxonomy" id="2056433"/>
    <lineage>
        <taxon>Bacteria</taxon>
        <taxon>Bacillati</taxon>
        <taxon>Actinomycetota</taxon>
        <taxon>Actinomycetes</taxon>
        <taxon>Micrococcales</taxon>
        <taxon>Microbacteriaceae</taxon>
        <taxon>Subtercola</taxon>
    </lineage>
</organism>
<dbReference type="CDD" id="cd00090">
    <property type="entry name" value="HTH_ARSR"/>
    <property type="match status" value="1"/>
</dbReference>
<dbReference type="AlphaFoldDB" id="A0A4T2BXT4"/>
<dbReference type="GO" id="GO:0003700">
    <property type="term" value="F:DNA-binding transcription factor activity"/>
    <property type="evidence" value="ECO:0007669"/>
    <property type="project" value="InterPro"/>
</dbReference>
<gene>
    <name evidence="3" type="ORF">D4765_12455</name>
</gene>
<dbReference type="PROSITE" id="PS50987">
    <property type="entry name" value="HTH_ARSR_2"/>
    <property type="match status" value="1"/>
</dbReference>
<proteinExistence type="predicted"/>
<keyword evidence="4" id="KW-1185">Reference proteome</keyword>
<dbReference type="InterPro" id="IPR036390">
    <property type="entry name" value="WH_DNA-bd_sf"/>
</dbReference>
<dbReference type="InterPro" id="IPR036388">
    <property type="entry name" value="WH-like_DNA-bd_sf"/>
</dbReference>
<dbReference type="Proteomes" id="UP000306192">
    <property type="component" value="Unassembled WGS sequence"/>
</dbReference>
<dbReference type="EMBL" id="QYRT01000024">
    <property type="protein sequence ID" value="TIH34626.1"/>
    <property type="molecule type" value="Genomic_DNA"/>
</dbReference>
<reference evidence="3 4" key="1">
    <citation type="journal article" date="2019" name="Microorganisms">
        <title>Systematic Affiliation and Genome Analysis of Subtercola vilae DB165(T) with Particular Emphasis on Cold Adaptation of an Isolate from a High-Altitude Cold Volcano Lake.</title>
        <authorList>
            <person name="Villalobos A.S."/>
            <person name="Wiese J."/>
            <person name="Imhoff J.F."/>
            <person name="Dorador C."/>
            <person name="Keller A."/>
            <person name="Hentschel U."/>
        </authorList>
    </citation>
    <scope>NUCLEOTIDE SEQUENCE [LARGE SCALE GENOMIC DNA]</scope>
    <source>
        <strain evidence="3 4">DB165</strain>
    </source>
</reference>
<dbReference type="InterPro" id="IPR011991">
    <property type="entry name" value="ArsR-like_HTH"/>
</dbReference>
<dbReference type="InterPro" id="IPR001845">
    <property type="entry name" value="HTH_ArsR_DNA-bd_dom"/>
</dbReference>
<dbReference type="SUPFAM" id="SSF46785">
    <property type="entry name" value="Winged helix' DNA-binding domain"/>
    <property type="match status" value="1"/>
</dbReference>
<feature type="domain" description="HTH arsR-type" evidence="2">
    <location>
        <begin position="24"/>
        <end position="118"/>
    </location>
</feature>
<evidence type="ECO:0000259" key="2">
    <source>
        <dbReference type="PROSITE" id="PS50987"/>
    </source>
</evidence>
<dbReference type="PRINTS" id="PR00778">
    <property type="entry name" value="HTHARSR"/>
</dbReference>
<sequence>MFDQRRTRCHNSRVPSRNANPIEQPTVENIDLSSILVALSEPVRLGIVAALASHDGDVACGTFDLPVAKSTSSHHFKVLRESGVMHQYDEGTRRLNRLRRADLDARFPGLLDLIIAEGRQVVVPIIGP</sequence>
<comment type="caution">
    <text evidence="3">The sequence shown here is derived from an EMBL/GenBank/DDBJ whole genome shotgun (WGS) entry which is preliminary data.</text>
</comment>
<feature type="region of interest" description="Disordered" evidence="1">
    <location>
        <begin position="1"/>
        <end position="21"/>
    </location>
</feature>
<protein>
    <submittedName>
        <fullName evidence="3">Transcriptional regulator</fullName>
    </submittedName>
</protein>
<evidence type="ECO:0000313" key="4">
    <source>
        <dbReference type="Proteomes" id="UP000306192"/>
    </source>
</evidence>
<dbReference type="SMART" id="SM00418">
    <property type="entry name" value="HTH_ARSR"/>
    <property type="match status" value="1"/>
</dbReference>